<evidence type="ECO:0000313" key="3">
    <source>
        <dbReference type="EMBL" id="VBB26432.1"/>
    </source>
</evidence>
<sequence length="206" mass="23186">MPNGLMEHFPTGRLVAVLMGSLAFAVTYWYIRQQQNLKCESRNKKVNAKLFGQESFDVQKESKTNSKEDVAVSAVKQNDDITEPSDIVGDAALDSKFDRKNDVLVAELNNDALDANDVSVLEVQSNNLREIKKDPIDSLSHSDKVLIADEEALESSLVWKKSEINARRIYNTRRDGNAIDEQSSDSNMTEYRPSNTPSSEVHFFNQ</sequence>
<keyword evidence="2" id="KW-0472">Membrane</keyword>
<dbReference type="STRING" id="6277.A0A498RZT0"/>
<protein>
    <recommendedName>
        <fullName evidence="5">Tudor domain-containing protein</fullName>
    </recommendedName>
</protein>
<dbReference type="EMBL" id="UPTC01000104">
    <property type="protein sequence ID" value="VBB26432.1"/>
    <property type="molecule type" value="Genomic_DNA"/>
</dbReference>
<dbReference type="OrthoDB" id="5858488at2759"/>
<feature type="compositionally biased region" description="Polar residues" evidence="1">
    <location>
        <begin position="180"/>
        <end position="206"/>
    </location>
</feature>
<keyword evidence="4" id="KW-1185">Reference proteome</keyword>
<name>A0A498RZT0_ACAVI</name>
<evidence type="ECO:0008006" key="5">
    <source>
        <dbReference type="Google" id="ProtNLM"/>
    </source>
</evidence>
<evidence type="ECO:0000313" key="4">
    <source>
        <dbReference type="Proteomes" id="UP000276991"/>
    </source>
</evidence>
<dbReference type="Proteomes" id="UP000276991">
    <property type="component" value="Unassembled WGS sequence"/>
</dbReference>
<accession>A0A498RZT0</accession>
<feature type="transmembrane region" description="Helical" evidence="2">
    <location>
        <begin position="12"/>
        <end position="31"/>
    </location>
</feature>
<reference evidence="3 4" key="1">
    <citation type="submission" date="2018-08" db="EMBL/GenBank/DDBJ databases">
        <authorList>
            <person name="Laetsch R D."/>
            <person name="Stevens L."/>
            <person name="Kumar S."/>
            <person name="Blaxter L. M."/>
        </authorList>
    </citation>
    <scope>NUCLEOTIDE SEQUENCE [LARGE SCALE GENOMIC DNA]</scope>
</reference>
<gene>
    <name evidence="3" type="ORF">NAV_LOCUS1262</name>
</gene>
<organism evidence="3 4">
    <name type="scientific">Acanthocheilonema viteae</name>
    <name type="common">Filarial nematode worm</name>
    <name type="synonym">Dipetalonema viteae</name>
    <dbReference type="NCBI Taxonomy" id="6277"/>
    <lineage>
        <taxon>Eukaryota</taxon>
        <taxon>Metazoa</taxon>
        <taxon>Ecdysozoa</taxon>
        <taxon>Nematoda</taxon>
        <taxon>Chromadorea</taxon>
        <taxon>Rhabditida</taxon>
        <taxon>Spirurina</taxon>
        <taxon>Spiruromorpha</taxon>
        <taxon>Filarioidea</taxon>
        <taxon>Onchocercidae</taxon>
        <taxon>Acanthocheilonema</taxon>
    </lineage>
</organism>
<feature type="region of interest" description="Disordered" evidence="1">
    <location>
        <begin position="177"/>
        <end position="206"/>
    </location>
</feature>
<dbReference type="AlphaFoldDB" id="A0A498RZT0"/>
<keyword evidence="2" id="KW-1133">Transmembrane helix</keyword>
<evidence type="ECO:0000256" key="2">
    <source>
        <dbReference type="SAM" id="Phobius"/>
    </source>
</evidence>
<evidence type="ECO:0000256" key="1">
    <source>
        <dbReference type="SAM" id="MobiDB-lite"/>
    </source>
</evidence>
<keyword evidence="2" id="KW-0812">Transmembrane</keyword>
<proteinExistence type="predicted"/>